<dbReference type="AlphaFoldDB" id="A0A6A3LM81"/>
<evidence type="ECO:0000313" key="2">
    <source>
        <dbReference type="EMBL" id="KAE9126253.1"/>
    </source>
</evidence>
<dbReference type="EMBL" id="QXFY01000006">
    <property type="protein sequence ID" value="KAE9362174.1"/>
    <property type="molecule type" value="Genomic_DNA"/>
</dbReference>
<sequence>MSRSHAARAAVATALAFAAADPQITGPLLRGVFQADPTDLNLKKRGCPFRGHPTHSCASALPQTARAGLGPRLPGFHGLGLEQAHSAARNHRCRLGS</sequence>
<dbReference type="EMBL" id="QXFW01000206">
    <property type="protein sequence ID" value="KAE9020631.1"/>
    <property type="molecule type" value="Genomic_DNA"/>
</dbReference>
<dbReference type="Proteomes" id="UP000488956">
    <property type="component" value="Unassembled WGS sequence"/>
</dbReference>
<dbReference type="Proteomes" id="UP000486351">
    <property type="component" value="Unassembled WGS sequence"/>
</dbReference>
<protein>
    <submittedName>
        <fullName evidence="1">Uncharacterized protein</fullName>
    </submittedName>
</protein>
<evidence type="ECO:0000313" key="11">
    <source>
        <dbReference type="Proteomes" id="UP000486351"/>
    </source>
</evidence>
<evidence type="ECO:0000313" key="1">
    <source>
        <dbReference type="EMBL" id="KAE9020631.1"/>
    </source>
</evidence>
<comment type="caution">
    <text evidence="1">The sequence shown here is derived from an EMBL/GenBank/DDBJ whole genome shotgun (WGS) entry which is preliminary data.</text>
</comment>
<evidence type="ECO:0000313" key="10">
    <source>
        <dbReference type="Proteomes" id="UP000460718"/>
    </source>
</evidence>
<name>A0A6A3LM81_9STRA</name>
<evidence type="ECO:0000313" key="7">
    <source>
        <dbReference type="Proteomes" id="UP000433483"/>
    </source>
</evidence>
<dbReference type="EMBL" id="QXGB01000219">
    <property type="protein sequence ID" value="KAE9224043.1"/>
    <property type="molecule type" value="Genomic_DNA"/>
</dbReference>
<dbReference type="EMBL" id="QXFX01000196">
    <property type="protein sequence ID" value="KAE9126253.1"/>
    <property type="molecule type" value="Genomic_DNA"/>
</dbReference>
<evidence type="ECO:0000313" key="9">
    <source>
        <dbReference type="Proteomes" id="UP000440732"/>
    </source>
</evidence>
<dbReference type="Proteomes" id="UP000433483">
    <property type="component" value="Unassembled WGS sequence"/>
</dbReference>
<evidence type="ECO:0000313" key="12">
    <source>
        <dbReference type="Proteomes" id="UP000488956"/>
    </source>
</evidence>
<evidence type="ECO:0000313" key="8">
    <source>
        <dbReference type="Proteomes" id="UP000440367"/>
    </source>
</evidence>
<accession>A0A6A3LM81</accession>
<dbReference type="EMBL" id="QXGD01000129">
    <property type="protein sequence ID" value="KAE9251565.1"/>
    <property type="molecule type" value="Genomic_DNA"/>
</dbReference>
<dbReference type="Proteomes" id="UP000440732">
    <property type="component" value="Unassembled WGS sequence"/>
</dbReference>
<dbReference type="EMBL" id="QXGA01000377">
    <property type="protein sequence ID" value="KAE9146942.1"/>
    <property type="molecule type" value="Genomic_DNA"/>
</dbReference>
<reference evidence="10 11" key="1">
    <citation type="submission" date="2018-09" db="EMBL/GenBank/DDBJ databases">
        <title>Genomic investigation of the strawberry pathogen Phytophthora fragariae indicates pathogenicity is determined by transcriptional variation in three key races.</title>
        <authorList>
            <person name="Adams T.M."/>
            <person name="Armitage A.D."/>
            <person name="Sobczyk M.K."/>
            <person name="Bates H.J."/>
            <person name="Dunwell J.M."/>
            <person name="Nellist C.F."/>
            <person name="Harrison R.J."/>
        </authorList>
    </citation>
    <scope>NUCLEOTIDE SEQUENCE [LARGE SCALE GENOMIC DNA]</scope>
    <source>
        <strain evidence="5 8">BC-1</strain>
        <strain evidence="4 7">NOV-27</strain>
        <strain evidence="3 9">NOV-5</strain>
        <strain evidence="6 11">NOV-77</strain>
        <strain evidence="2 12">ONT-3</strain>
        <strain evidence="1 10">SCRP245</strain>
    </source>
</reference>
<evidence type="ECO:0000313" key="5">
    <source>
        <dbReference type="EMBL" id="KAE9251565.1"/>
    </source>
</evidence>
<evidence type="ECO:0000313" key="4">
    <source>
        <dbReference type="EMBL" id="KAE9224043.1"/>
    </source>
</evidence>
<dbReference type="Proteomes" id="UP000460718">
    <property type="component" value="Unassembled WGS sequence"/>
</dbReference>
<dbReference type="Proteomes" id="UP000440367">
    <property type="component" value="Unassembled WGS sequence"/>
</dbReference>
<evidence type="ECO:0000313" key="6">
    <source>
        <dbReference type="EMBL" id="KAE9362174.1"/>
    </source>
</evidence>
<gene>
    <name evidence="5" type="ORF">PF002_g4226</name>
    <name evidence="4" type="ORF">PF005_g6057</name>
    <name evidence="3" type="ORF">PF006_g8330</name>
    <name evidence="6" type="ORF">PF008_g284</name>
    <name evidence="2" type="ORF">PF010_g5335</name>
    <name evidence="1" type="ORF">PF011_g5321</name>
</gene>
<organism evidence="1 10">
    <name type="scientific">Phytophthora fragariae</name>
    <dbReference type="NCBI Taxonomy" id="53985"/>
    <lineage>
        <taxon>Eukaryota</taxon>
        <taxon>Sar</taxon>
        <taxon>Stramenopiles</taxon>
        <taxon>Oomycota</taxon>
        <taxon>Peronosporomycetes</taxon>
        <taxon>Peronosporales</taxon>
        <taxon>Peronosporaceae</taxon>
        <taxon>Phytophthora</taxon>
    </lineage>
</organism>
<keyword evidence="7" id="KW-1185">Reference proteome</keyword>
<proteinExistence type="predicted"/>
<evidence type="ECO:0000313" key="3">
    <source>
        <dbReference type="EMBL" id="KAE9146942.1"/>
    </source>
</evidence>